<feature type="transmembrane region" description="Helical" evidence="5">
    <location>
        <begin position="84"/>
        <end position="104"/>
    </location>
</feature>
<evidence type="ECO:0000256" key="2">
    <source>
        <dbReference type="ARBA" id="ARBA00022692"/>
    </source>
</evidence>
<dbReference type="InterPro" id="IPR020846">
    <property type="entry name" value="MFS_dom"/>
</dbReference>
<comment type="caution">
    <text evidence="7">The sequence shown here is derived from an EMBL/GenBank/DDBJ whole genome shotgun (WGS) entry which is preliminary data.</text>
</comment>
<keyword evidence="4 5" id="KW-0472">Membrane</keyword>
<evidence type="ECO:0000256" key="5">
    <source>
        <dbReference type="SAM" id="Phobius"/>
    </source>
</evidence>
<feature type="transmembrane region" description="Helical" evidence="5">
    <location>
        <begin position="48"/>
        <end position="72"/>
    </location>
</feature>
<keyword evidence="2 5" id="KW-0812">Transmembrane</keyword>
<evidence type="ECO:0000313" key="8">
    <source>
        <dbReference type="Proteomes" id="UP001431783"/>
    </source>
</evidence>
<keyword evidence="3 5" id="KW-1133">Transmembrane helix</keyword>
<reference evidence="7 8" key="1">
    <citation type="submission" date="2023-03" db="EMBL/GenBank/DDBJ databases">
        <title>Genome insight into feeding habits of ladybird beetles.</title>
        <authorList>
            <person name="Li H.-S."/>
            <person name="Huang Y.-H."/>
            <person name="Pang H."/>
        </authorList>
    </citation>
    <scope>NUCLEOTIDE SEQUENCE [LARGE SCALE GENOMIC DNA]</scope>
    <source>
        <strain evidence="7">SYSU_2023b</strain>
        <tissue evidence="7">Whole body</tissue>
    </source>
</reference>
<dbReference type="AlphaFoldDB" id="A0AAW1UWM3"/>
<comment type="subcellular location">
    <subcellularLocation>
        <location evidence="1">Membrane</location>
        <topology evidence="1">Multi-pass membrane protein</topology>
    </subcellularLocation>
</comment>
<dbReference type="PANTHER" id="PTHR48021">
    <property type="match status" value="1"/>
</dbReference>
<evidence type="ECO:0000256" key="3">
    <source>
        <dbReference type="ARBA" id="ARBA00022989"/>
    </source>
</evidence>
<dbReference type="InterPro" id="IPR036259">
    <property type="entry name" value="MFS_trans_sf"/>
</dbReference>
<dbReference type="EMBL" id="JARQZJ010000094">
    <property type="protein sequence ID" value="KAK9884898.1"/>
    <property type="molecule type" value="Genomic_DNA"/>
</dbReference>
<proteinExistence type="predicted"/>
<name>A0AAW1UWM3_9CUCU</name>
<evidence type="ECO:0000259" key="6">
    <source>
        <dbReference type="PROSITE" id="PS50850"/>
    </source>
</evidence>
<dbReference type="Gene3D" id="1.20.1250.20">
    <property type="entry name" value="MFS general substrate transporter like domains"/>
    <property type="match status" value="1"/>
</dbReference>
<dbReference type="Pfam" id="PF00083">
    <property type="entry name" value="Sugar_tr"/>
    <property type="match status" value="1"/>
</dbReference>
<organism evidence="7 8">
    <name type="scientific">Henosepilachna vigintioctopunctata</name>
    <dbReference type="NCBI Taxonomy" id="420089"/>
    <lineage>
        <taxon>Eukaryota</taxon>
        <taxon>Metazoa</taxon>
        <taxon>Ecdysozoa</taxon>
        <taxon>Arthropoda</taxon>
        <taxon>Hexapoda</taxon>
        <taxon>Insecta</taxon>
        <taxon>Pterygota</taxon>
        <taxon>Neoptera</taxon>
        <taxon>Endopterygota</taxon>
        <taxon>Coleoptera</taxon>
        <taxon>Polyphaga</taxon>
        <taxon>Cucujiformia</taxon>
        <taxon>Coccinelloidea</taxon>
        <taxon>Coccinellidae</taxon>
        <taxon>Epilachninae</taxon>
        <taxon>Epilachnini</taxon>
        <taxon>Henosepilachna</taxon>
    </lineage>
</organism>
<feature type="transmembrane region" description="Helical" evidence="5">
    <location>
        <begin position="14"/>
        <end position="36"/>
    </location>
</feature>
<gene>
    <name evidence="7" type="ORF">WA026_009137</name>
</gene>
<evidence type="ECO:0000313" key="7">
    <source>
        <dbReference type="EMBL" id="KAK9884898.1"/>
    </source>
</evidence>
<dbReference type="SUPFAM" id="SSF103473">
    <property type="entry name" value="MFS general substrate transporter"/>
    <property type="match status" value="1"/>
</dbReference>
<dbReference type="InterPro" id="IPR005828">
    <property type="entry name" value="MFS_sugar_transport-like"/>
</dbReference>
<dbReference type="PROSITE" id="PS50850">
    <property type="entry name" value="MFS"/>
    <property type="match status" value="1"/>
</dbReference>
<dbReference type="Proteomes" id="UP001431783">
    <property type="component" value="Unassembled WGS sequence"/>
</dbReference>
<dbReference type="GO" id="GO:0022857">
    <property type="term" value="F:transmembrane transporter activity"/>
    <property type="evidence" value="ECO:0007669"/>
    <property type="project" value="InterPro"/>
</dbReference>
<accession>A0AAW1UWM3</accession>
<evidence type="ECO:0000256" key="1">
    <source>
        <dbReference type="ARBA" id="ARBA00004141"/>
    </source>
</evidence>
<dbReference type="GO" id="GO:0016020">
    <property type="term" value="C:membrane"/>
    <property type="evidence" value="ECO:0007669"/>
    <property type="project" value="UniProtKB-SubCell"/>
</dbReference>
<dbReference type="PANTHER" id="PTHR48021:SF1">
    <property type="entry name" value="GH07001P-RELATED"/>
    <property type="match status" value="1"/>
</dbReference>
<evidence type="ECO:0000256" key="4">
    <source>
        <dbReference type="ARBA" id="ARBA00023136"/>
    </source>
</evidence>
<keyword evidence="8" id="KW-1185">Reference proteome</keyword>
<feature type="domain" description="Major facilitator superfamily (MFS) profile" evidence="6">
    <location>
        <begin position="1"/>
        <end position="139"/>
    </location>
</feature>
<feature type="transmembrane region" description="Helical" evidence="5">
    <location>
        <begin position="116"/>
        <end position="135"/>
    </location>
</feature>
<sequence>MIVSPIADNFHRKFLLTISHLGVSLTTIVLGIYFFLKDRGNDVSSISILPLICLMLYVSIYNVGIGPVLLTFLGELFPPRVKGLAVSCLVVYNWGTSFLVTLSFNKMSELMGLGPLLWMFATTGIIAVFFIRFCMIETKGKTFQEIQDELSQ</sequence>
<dbReference type="InterPro" id="IPR050549">
    <property type="entry name" value="MFS_Trehalose_Transporter"/>
</dbReference>
<protein>
    <recommendedName>
        <fullName evidence="6">Major facilitator superfamily (MFS) profile domain-containing protein</fullName>
    </recommendedName>
</protein>